<comment type="caution">
    <text evidence="1">The sequence shown here is derived from an EMBL/GenBank/DDBJ whole genome shotgun (WGS) entry which is preliminary data.</text>
</comment>
<reference evidence="2" key="1">
    <citation type="journal article" date="2024" name="Proc. Natl. Acad. Sci. U.S.A.">
        <title>Extraordinary preservation of gene collinearity over three hundred million years revealed in homosporous lycophytes.</title>
        <authorList>
            <person name="Li C."/>
            <person name="Wickell D."/>
            <person name="Kuo L.Y."/>
            <person name="Chen X."/>
            <person name="Nie B."/>
            <person name="Liao X."/>
            <person name="Peng D."/>
            <person name="Ji J."/>
            <person name="Jenkins J."/>
            <person name="Williams M."/>
            <person name="Shu S."/>
            <person name="Plott C."/>
            <person name="Barry K."/>
            <person name="Rajasekar S."/>
            <person name="Grimwood J."/>
            <person name="Han X."/>
            <person name="Sun S."/>
            <person name="Hou Z."/>
            <person name="He W."/>
            <person name="Dai G."/>
            <person name="Sun C."/>
            <person name="Schmutz J."/>
            <person name="Leebens-Mack J.H."/>
            <person name="Li F.W."/>
            <person name="Wang L."/>
        </authorList>
    </citation>
    <scope>NUCLEOTIDE SEQUENCE [LARGE SCALE GENOMIC DNA]</scope>
    <source>
        <strain evidence="2">cv. PW_Plant_1</strain>
    </source>
</reference>
<sequence>MLTKHTKQSSRSLNSSGKNVCGMRTQGPLSIAAELIWFLILGRVLCTNAAYAPVKVNAKHAYATMLYMGTPHDYEFFVAARVMMQSLIRLKVDADLVVIVSKDVPHRWISTLNNEGVRVVSVENIQNPYRDQANFDMRFMFTLNKIYAWSLVEYERVVMLDADNLFLQKTDELFQCGQFCAAFINPCIFHTGLFVVQPSNETFHDLLHEIEIRRKNEDGADQGFLMAYFDDLLERPLFRPPGNGAKLNGYYRLPLGYQMDASYFYLRLRWNVPCGPNSVITFPSLPRLKPWYWWSWPILPLGLSWHEQRRTTIGYGTQTSLLAMEGLFYLGTMLIAIIFRRRIVPSEKLPLFRSCLGRSNCPERASYLYTVILKMIPVLVITGCFLFPFLLVPATVHPIMGWAIFLQGSVSLLIVVINFFQLPLLAGMTPWLGMVGAFSVMAFPFYSNGIIRVLSIGTYACFLAPFLWWALTELIANREVTIVREPLMAWTSPKAESRSELIKLC</sequence>
<organism evidence="1 2">
    <name type="scientific">Diphasiastrum complanatum</name>
    <name type="common">Issler's clubmoss</name>
    <name type="synonym">Lycopodium complanatum</name>
    <dbReference type="NCBI Taxonomy" id="34168"/>
    <lineage>
        <taxon>Eukaryota</taxon>
        <taxon>Viridiplantae</taxon>
        <taxon>Streptophyta</taxon>
        <taxon>Embryophyta</taxon>
        <taxon>Tracheophyta</taxon>
        <taxon>Lycopodiopsida</taxon>
        <taxon>Lycopodiales</taxon>
        <taxon>Lycopodiaceae</taxon>
        <taxon>Lycopodioideae</taxon>
        <taxon>Diphasiastrum</taxon>
    </lineage>
</organism>
<dbReference type="EMBL" id="CM055113">
    <property type="protein sequence ID" value="KAJ7515239.1"/>
    <property type="molecule type" value="Genomic_DNA"/>
</dbReference>
<evidence type="ECO:0000313" key="2">
    <source>
        <dbReference type="Proteomes" id="UP001162992"/>
    </source>
</evidence>
<proteinExistence type="predicted"/>
<keyword evidence="2" id="KW-1185">Reference proteome</keyword>
<name>A0ACC2ACF5_DIPCM</name>
<gene>
    <name evidence="1" type="ORF">O6H91_22G007300</name>
</gene>
<dbReference type="Proteomes" id="UP001162992">
    <property type="component" value="Chromosome 22"/>
</dbReference>
<accession>A0ACC2ACF5</accession>
<evidence type="ECO:0000313" key="1">
    <source>
        <dbReference type="EMBL" id="KAJ7515239.1"/>
    </source>
</evidence>
<protein>
    <submittedName>
        <fullName evidence="1">Uncharacterized protein</fullName>
    </submittedName>
</protein>